<dbReference type="Proteomes" id="UP000247389">
    <property type="component" value="Unassembled WGS sequence"/>
</dbReference>
<evidence type="ECO:0000313" key="13">
    <source>
        <dbReference type="Proteomes" id="UP000198945"/>
    </source>
</evidence>
<evidence type="ECO:0000313" key="12">
    <source>
        <dbReference type="EMBL" id="TDX37120.1"/>
    </source>
</evidence>
<evidence type="ECO:0000313" key="17">
    <source>
        <dbReference type="Proteomes" id="UP000324896"/>
    </source>
</evidence>
<reference evidence="11 16" key="3">
    <citation type="submission" date="2019-03" db="EMBL/GenBank/DDBJ databases">
        <title>Deep subsurface shale carbon reservoir microbial communities from Ohio and West Virginia, USA.</title>
        <authorList>
            <person name="Wrighton K."/>
        </authorList>
    </citation>
    <scope>NUCLEOTIDE SEQUENCE [LARGE SCALE GENOMIC DNA]</scope>
    <source>
        <strain evidence="11 16">UTICA-S4D12</strain>
    </source>
</reference>
<dbReference type="PANTHER" id="PTHR47738:SF2">
    <property type="entry name" value="PTS SYSTEM FRUCTOSE-LIKE EIIA COMPONENT"/>
    <property type="match status" value="1"/>
</dbReference>
<keyword evidence="2" id="KW-0813">Transport</keyword>
<evidence type="ECO:0000313" key="15">
    <source>
        <dbReference type="Proteomes" id="UP000295472"/>
    </source>
</evidence>
<dbReference type="EMBL" id="SOEF01000042">
    <property type="protein sequence ID" value="TDX37120.1"/>
    <property type="molecule type" value="Genomic_DNA"/>
</dbReference>
<dbReference type="Pfam" id="PF00359">
    <property type="entry name" value="PTS_EIIA_2"/>
    <property type="match status" value="1"/>
</dbReference>
<keyword evidence="6" id="KW-0598">Phosphotransferase system</keyword>
<dbReference type="GO" id="GO:0009401">
    <property type="term" value="P:phosphoenolpyruvate-dependent sugar phosphotransferase system"/>
    <property type="evidence" value="ECO:0007669"/>
    <property type="project" value="UniProtKB-KW"/>
</dbReference>
<name>A0A1G6QYC9_9FIRM</name>
<dbReference type="InterPro" id="IPR016152">
    <property type="entry name" value="PTrfase/Anion_transptr"/>
</dbReference>
<evidence type="ECO:0000256" key="2">
    <source>
        <dbReference type="ARBA" id="ARBA00022448"/>
    </source>
</evidence>
<evidence type="ECO:0000313" key="10">
    <source>
        <dbReference type="EMBL" id="SDJ29283.1"/>
    </source>
</evidence>
<dbReference type="EMBL" id="FNEH01000041">
    <property type="protein sequence ID" value="SDJ29283.1"/>
    <property type="molecule type" value="Genomic_DNA"/>
</dbReference>
<dbReference type="FunFam" id="3.40.930.10:FF:000009">
    <property type="entry name" value="PTS system, fructose specific IIABC component"/>
    <property type="match status" value="1"/>
</dbReference>
<evidence type="ECO:0000256" key="3">
    <source>
        <dbReference type="ARBA" id="ARBA00022553"/>
    </source>
</evidence>
<evidence type="ECO:0000256" key="4">
    <source>
        <dbReference type="ARBA" id="ARBA00022597"/>
    </source>
</evidence>
<dbReference type="Proteomes" id="UP000324896">
    <property type="component" value="Unassembled WGS sequence"/>
</dbReference>
<gene>
    <name evidence="11" type="ORF">BY453_12033</name>
    <name evidence="12" type="ORF">C7954_14216</name>
    <name evidence="8" type="ORF">C8C78_11916</name>
    <name evidence="9" type="ORF">SAMN04488597_12041</name>
    <name evidence="10" type="ORF">SAMN04515654_14117</name>
</gene>
<dbReference type="Gene3D" id="3.40.930.10">
    <property type="entry name" value="Mannitol-specific EII, Chain A"/>
    <property type="match status" value="1"/>
</dbReference>
<dbReference type="SUPFAM" id="SSF55804">
    <property type="entry name" value="Phoshotransferase/anion transport protein"/>
    <property type="match status" value="1"/>
</dbReference>
<keyword evidence="5" id="KW-0808">Transferase</keyword>
<evidence type="ECO:0000313" key="16">
    <source>
        <dbReference type="Proteomes" id="UP000295758"/>
    </source>
</evidence>
<evidence type="ECO:0000313" key="9">
    <source>
        <dbReference type="EMBL" id="SDC97203.1"/>
    </source>
</evidence>
<sequence length="149" mass="16891">MEVNEFINKNLIKMNLESNDKDSVIKEMIEIMAENDVITDKDEVIKKAMEREAKGTTGVGKGVAIPHVKSDAVKRPAVAFGRSERGIDYGSMDEKLSHLFFLITVPEESHDEHLKLLAQLSRNLVHDDFRNNLLEAKDEEEIMGILEKI</sequence>
<reference evidence="10 13" key="1">
    <citation type="submission" date="2016-10" db="EMBL/GenBank/DDBJ databases">
        <authorList>
            <person name="de Groot N.N."/>
        </authorList>
    </citation>
    <scope>NUCLEOTIDE SEQUENCE [LARGE SCALE GENOMIC DNA]</scope>
    <source>
        <strain evidence="10 13">WG7</strain>
    </source>
</reference>
<evidence type="ECO:0000259" key="7">
    <source>
        <dbReference type="PROSITE" id="PS51094"/>
    </source>
</evidence>
<keyword evidence="3" id="KW-0597">Phosphoprotein</keyword>
<dbReference type="Proteomes" id="UP000295472">
    <property type="component" value="Unassembled WGS sequence"/>
</dbReference>
<evidence type="ECO:0000313" key="14">
    <source>
        <dbReference type="Proteomes" id="UP000247389"/>
    </source>
</evidence>
<dbReference type="PANTHER" id="PTHR47738">
    <property type="entry name" value="PTS SYSTEM FRUCTOSE-LIKE EIIA COMPONENT-RELATED"/>
    <property type="match status" value="1"/>
</dbReference>
<dbReference type="PROSITE" id="PS51094">
    <property type="entry name" value="PTS_EIIA_TYPE_2"/>
    <property type="match status" value="1"/>
</dbReference>
<dbReference type="EMBL" id="SOAA01000020">
    <property type="protein sequence ID" value="TDS28666.1"/>
    <property type="molecule type" value="Genomic_DNA"/>
</dbReference>
<comment type="subcellular location">
    <subcellularLocation>
        <location evidence="1">Cytoplasm</location>
    </subcellularLocation>
</comment>
<dbReference type="EMBL" id="FMYT01000020">
    <property type="protein sequence ID" value="SDC97203.1"/>
    <property type="molecule type" value="Genomic_DNA"/>
</dbReference>
<keyword evidence="4" id="KW-0762">Sugar transport</keyword>
<dbReference type="InterPro" id="IPR004715">
    <property type="entry name" value="PTS_IIA_fruc"/>
</dbReference>
<feature type="domain" description="PTS EIIA type-2" evidence="7">
    <location>
        <begin position="5"/>
        <end position="149"/>
    </location>
</feature>
<dbReference type="AlphaFoldDB" id="A0A1G6QYC9"/>
<dbReference type="EMBL" id="QICM01000019">
    <property type="protein sequence ID" value="PXV64176.1"/>
    <property type="molecule type" value="Genomic_DNA"/>
</dbReference>
<dbReference type="GO" id="GO:0016020">
    <property type="term" value="C:membrane"/>
    <property type="evidence" value="ECO:0007669"/>
    <property type="project" value="InterPro"/>
</dbReference>
<dbReference type="NCBIfam" id="TIGR00848">
    <property type="entry name" value="fruA"/>
    <property type="match status" value="1"/>
</dbReference>
<dbReference type="STRING" id="54121.SAMN04515653_1422"/>
<dbReference type="GeneID" id="57013821"/>
<reference evidence="12 15" key="4">
    <citation type="submission" date="2019-03" db="EMBL/GenBank/DDBJ databases">
        <title>Subsurface microbial communities from deep shales in Ohio and West Virginia, USA.</title>
        <authorList>
            <person name="Wrighton K."/>
        </authorList>
    </citation>
    <scope>NUCLEOTIDE SEQUENCE [LARGE SCALE GENOMIC DNA]</scope>
    <source>
        <strain evidence="12 15">DSMZ 11287</strain>
        <strain evidence="8 14">MSL28</strain>
    </source>
</reference>
<evidence type="ECO:0000313" key="8">
    <source>
        <dbReference type="EMBL" id="PXV64176.1"/>
    </source>
</evidence>
<dbReference type="GO" id="GO:0005737">
    <property type="term" value="C:cytoplasm"/>
    <property type="evidence" value="ECO:0007669"/>
    <property type="project" value="UniProtKB-SubCell"/>
</dbReference>
<dbReference type="Proteomes" id="UP000198945">
    <property type="component" value="Unassembled WGS sequence"/>
</dbReference>
<proteinExistence type="predicted"/>
<dbReference type="RefSeq" id="WP_073158715.1">
    <property type="nucleotide sequence ID" value="NZ_FMYT01000020.1"/>
</dbReference>
<evidence type="ECO:0000256" key="1">
    <source>
        <dbReference type="ARBA" id="ARBA00004496"/>
    </source>
</evidence>
<accession>A0A1G6QYC9</accession>
<reference evidence="9 17" key="2">
    <citation type="submission" date="2016-10" db="EMBL/GenBank/DDBJ databases">
        <authorList>
            <person name="Varghese N."/>
            <person name="Submissions S."/>
        </authorList>
    </citation>
    <scope>NUCLEOTIDE SEQUENCE [LARGE SCALE GENOMIC DNA]</scope>
    <source>
        <strain evidence="9 17">WG10</strain>
    </source>
</reference>
<dbReference type="OrthoDB" id="95460at2"/>
<dbReference type="CDD" id="cd00211">
    <property type="entry name" value="PTS_IIA_fru"/>
    <property type="match status" value="1"/>
</dbReference>
<dbReference type="InterPro" id="IPR002178">
    <property type="entry name" value="PTS_EIIA_type-2_dom"/>
</dbReference>
<dbReference type="InterPro" id="IPR051541">
    <property type="entry name" value="PTS_SugarTrans_NitroReg"/>
</dbReference>
<organism evidence="9 17">
    <name type="scientific">Halanaerobium congolense</name>
    <dbReference type="NCBI Taxonomy" id="54121"/>
    <lineage>
        <taxon>Bacteria</taxon>
        <taxon>Bacillati</taxon>
        <taxon>Bacillota</taxon>
        <taxon>Clostridia</taxon>
        <taxon>Halanaerobiales</taxon>
        <taxon>Halanaerobiaceae</taxon>
        <taxon>Halanaerobium</taxon>
    </lineage>
</organism>
<evidence type="ECO:0000256" key="5">
    <source>
        <dbReference type="ARBA" id="ARBA00022679"/>
    </source>
</evidence>
<protein>
    <submittedName>
        <fullName evidence="8">PTS system D-fructose-specific IIA component (F1P-forming) (Frc family)</fullName>
    </submittedName>
    <submittedName>
        <fullName evidence="9">PTS system D-fructose-specific IIA component (F1P-forming), Frc family</fullName>
    </submittedName>
</protein>
<dbReference type="GO" id="GO:0008982">
    <property type="term" value="F:protein-N(PI)-phosphohistidine-sugar phosphotransferase activity"/>
    <property type="evidence" value="ECO:0007669"/>
    <property type="project" value="InterPro"/>
</dbReference>
<dbReference type="Proteomes" id="UP000295758">
    <property type="component" value="Unassembled WGS sequence"/>
</dbReference>
<evidence type="ECO:0000313" key="11">
    <source>
        <dbReference type="EMBL" id="TDS28666.1"/>
    </source>
</evidence>
<evidence type="ECO:0000256" key="6">
    <source>
        <dbReference type="ARBA" id="ARBA00022683"/>
    </source>
</evidence>